<evidence type="ECO:0000313" key="2">
    <source>
        <dbReference type="EMBL" id="MBA8810109.1"/>
    </source>
</evidence>
<feature type="compositionally biased region" description="Polar residues" evidence="1">
    <location>
        <begin position="1"/>
        <end position="11"/>
    </location>
</feature>
<evidence type="ECO:0000256" key="1">
    <source>
        <dbReference type="SAM" id="MobiDB-lite"/>
    </source>
</evidence>
<comment type="caution">
    <text evidence="2">The sequence shown here is derived from an EMBL/GenBank/DDBJ whole genome shotgun (WGS) entry which is preliminary data.</text>
</comment>
<accession>A0A7W3JC71</accession>
<proteinExistence type="predicted"/>
<protein>
    <submittedName>
        <fullName evidence="2">Uncharacterized protein</fullName>
    </submittedName>
</protein>
<evidence type="ECO:0000313" key="3">
    <source>
        <dbReference type="Proteomes" id="UP000540568"/>
    </source>
</evidence>
<keyword evidence="3" id="KW-1185">Reference proteome</keyword>
<dbReference type="Proteomes" id="UP000540568">
    <property type="component" value="Unassembled WGS sequence"/>
</dbReference>
<feature type="region of interest" description="Disordered" evidence="1">
    <location>
        <begin position="1"/>
        <end position="71"/>
    </location>
</feature>
<feature type="compositionally biased region" description="Basic and acidic residues" evidence="1">
    <location>
        <begin position="33"/>
        <end position="63"/>
    </location>
</feature>
<reference evidence="2 3" key="1">
    <citation type="submission" date="2020-07" db="EMBL/GenBank/DDBJ databases">
        <title>Sequencing the genomes of 1000 actinobacteria strains.</title>
        <authorList>
            <person name="Klenk H.-P."/>
        </authorList>
    </citation>
    <scope>NUCLEOTIDE SEQUENCE [LARGE SCALE GENOMIC DNA]</scope>
    <source>
        <strain evidence="2 3">DSM 44121</strain>
    </source>
</reference>
<organism evidence="2 3">
    <name type="scientific">Promicromonospora sukumoe</name>
    <dbReference type="NCBI Taxonomy" id="88382"/>
    <lineage>
        <taxon>Bacteria</taxon>
        <taxon>Bacillati</taxon>
        <taxon>Actinomycetota</taxon>
        <taxon>Actinomycetes</taxon>
        <taxon>Micrococcales</taxon>
        <taxon>Promicromonosporaceae</taxon>
        <taxon>Promicromonospora</taxon>
    </lineage>
</organism>
<sequence>MSAFATTTTAPQVRHFLPPRTVASSVPAGRQEAPARDRAAQRQEAERAARQRAHAERVRDNAAARHPLALR</sequence>
<dbReference type="RefSeq" id="WP_182619261.1">
    <property type="nucleotide sequence ID" value="NZ_BAAATF010000010.1"/>
</dbReference>
<name>A0A7W3JC71_9MICO</name>
<gene>
    <name evidence="2" type="ORF">FHX71_004085</name>
</gene>
<dbReference type="EMBL" id="JACGWV010000002">
    <property type="protein sequence ID" value="MBA8810109.1"/>
    <property type="molecule type" value="Genomic_DNA"/>
</dbReference>
<dbReference type="AlphaFoldDB" id="A0A7W3JC71"/>